<dbReference type="GO" id="GO:0000156">
    <property type="term" value="F:phosphorelay response regulator activity"/>
    <property type="evidence" value="ECO:0007669"/>
    <property type="project" value="TreeGrafter"/>
</dbReference>
<evidence type="ECO:0000256" key="1">
    <source>
        <dbReference type="ARBA" id="ARBA00023125"/>
    </source>
</evidence>
<dbReference type="InterPro" id="IPR036388">
    <property type="entry name" value="WH-like_DNA-bd_sf"/>
</dbReference>
<dbReference type="CDD" id="cd17574">
    <property type="entry name" value="REC_OmpR"/>
    <property type="match status" value="1"/>
</dbReference>
<evidence type="ECO:0000313" key="6">
    <source>
        <dbReference type="EMBL" id="VVT28387.1"/>
    </source>
</evidence>
<dbReference type="AlphaFoldDB" id="A0A5E8AB47"/>
<gene>
    <name evidence="6" type="primary">tcrA</name>
    <name evidence="6" type="ORF">SPHINGO391_500183</name>
</gene>
<dbReference type="Gene3D" id="3.40.50.2300">
    <property type="match status" value="1"/>
</dbReference>
<keyword evidence="1 3" id="KW-0238">DNA-binding</keyword>
<dbReference type="SUPFAM" id="SSF52172">
    <property type="entry name" value="CheY-like"/>
    <property type="match status" value="1"/>
</dbReference>
<dbReference type="GO" id="GO:0000976">
    <property type="term" value="F:transcription cis-regulatory region binding"/>
    <property type="evidence" value="ECO:0007669"/>
    <property type="project" value="TreeGrafter"/>
</dbReference>
<dbReference type="GO" id="GO:0005829">
    <property type="term" value="C:cytosol"/>
    <property type="evidence" value="ECO:0007669"/>
    <property type="project" value="TreeGrafter"/>
</dbReference>
<protein>
    <submittedName>
        <fullName evidence="6">Transcriptional regulatory protein TcrA</fullName>
    </submittedName>
</protein>
<feature type="domain" description="Response regulatory" evidence="4">
    <location>
        <begin position="5"/>
        <end position="119"/>
    </location>
</feature>
<reference evidence="6 7" key="1">
    <citation type="submission" date="2019-09" db="EMBL/GenBank/DDBJ databases">
        <authorList>
            <person name="Dittami M. S."/>
        </authorList>
    </citation>
    <scope>NUCLEOTIDE SEQUENCE [LARGE SCALE GENOMIC DNA]</scope>
    <source>
        <strain evidence="6">SPHINGO391</strain>
    </source>
</reference>
<dbReference type="SUPFAM" id="SSF46894">
    <property type="entry name" value="C-terminal effector domain of the bipartite response regulators"/>
    <property type="match status" value="1"/>
</dbReference>
<sequence>MMSLNLLLVEDDAVFAQGLADELRGFDHAVTVAADGREALAAVDSVPFDAVVLDRMLPKVDGMSVLARLRGSNMTLPVIMLTALGRSVEKVEGLEAGADDYVVKPIAAAELNARLLAMVRGRRWTAGSSDTIRAGDIVVSPTRFRAWRAGTAIDLGKLEFKLLAEFVANADTVMTRAMLIERVWGYDFAPTTNIVDVYVRHLRVKLTAAGGEDPILTVRGVGYMLRG</sequence>
<dbReference type="PROSITE" id="PS51755">
    <property type="entry name" value="OMPR_PHOB"/>
    <property type="match status" value="1"/>
</dbReference>
<dbReference type="PANTHER" id="PTHR48111:SF28">
    <property type="entry name" value="TRANSCRIPTIONAL REGULATORY PROTEIN TCRX-RELATED"/>
    <property type="match status" value="1"/>
</dbReference>
<evidence type="ECO:0000259" key="5">
    <source>
        <dbReference type="PROSITE" id="PS51755"/>
    </source>
</evidence>
<accession>A0A5E8AB47</accession>
<dbReference type="CDD" id="cd00383">
    <property type="entry name" value="trans_reg_C"/>
    <property type="match status" value="1"/>
</dbReference>
<evidence type="ECO:0000313" key="7">
    <source>
        <dbReference type="Proteomes" id="UP000326857"/>
    </source>
</evidence>
<evidence type="ECO:0000256" key="2">
    <source>
        <dbReference type="PROSITE-ProRule" id="PRU00169"/>
    </source>
</evidence>
<dbReference type="Gene3D" id="1.10.10.10">
    <property type="entry name" value="Winged helix-like DNA-binding domain superfamily/Winged helix DNA-binding domain"/>
    <property type="match status" value="1"/>
</dbReference>
<dbReference type="SMART" id="SM00862">
    <property type="entry name" value="Trans_reg_C"/>
    <property type="match status" value="1"/>
</dbReference>
<dbReference type="GO" id="GO:0032993">
    <property type="term" value="C:protein-DNA complex"/>
    <property type="evidence" value="ECO:0007669"/>
    <property type="project" value="TreeGrafter"/>
</dbReference>
<dbReference type="PANTHER" id="PTHR48111">
    <property type="entry name" value="REGULATOR OF RPOS"/>
    <property type="match status" value="1"/>
</dbReference>
<organism evidence="6 7">
    <name type="scientific">Sphingomonas aurantiaca</name>
    <dbReference type="NCBI Taxonomy" id="185949"/>
    <lineage>
        <taxon>Bacteria</taxon>
        <taxon>Pseudomonadati</taxon>
        <taxon>Pseudomonadota</taxon>
        <taxon>Alphaproteobacteria</taxon>
        <taxon>Sphingomonadales</taxon>
        <taxon>Sphingomonadaceae</taxon>
        <taxon>Sphingomonas</taxon>
    </lineage>
</organism>
<dbReference type="EMBL" id="CABVLI010000046">
    <property type="protein sequence ID" value="VVT28387.1"/>
    <property type="molecule type" value="Genomic_DNA"/>
</dbReference>
<proteinExistence type="predicted"/>
<dbReference type="PROSITE" id="PS50110">
    <property type="entry name" value="RESPONSE_REGULATORY"/>
    <property type="match status" value="1"/>
</dbReference>
<dbReference type="Pfam" id="PF00486">
    <property type="entry name" value="Trans_reg_C"/>
    <property type="match status" value="1"/>
</dbReference>
<dbReference type="Pfam" id="PF00072">
    <property type="entry name" value="Response_reg"/>
    <property type="match status" value="1"/>
</dbReference>
<keyword evidence="2" id="KW-0597">Phosphoprotein</keyword>
<dbReference type="InterPro" id="IPR001789">
    <property type="entry name" value="Sig_transdc_resp-reg_receiver"/>
</dbReference>
<feature type="DNA-binding region" description="OmpR/PhoB-type" evidence="3">
    <location>
        <begin position="129"/>
        <end position="227"/>
    </location>
</feature>
<dbReference type="InterPro" id="IPR011006">
    <property type="entry name" value="CheY-like_superfamily"/>
</dbReference>
<evidence type="ECO:0000256" key="3">
    <source>
        <dbReference type="PROSITE-ProRule" id="PRU01091"/>
    </source>
</evidence>
<feature type="modified residue" description="4-aspartylphosphate" evidence="2">
    <location>
        <position position="54"/>
    </location>
</feature>
<dbReference type="SMART" id="SM00448">
    <property type="entry name" value="REC"/>
    <property type="match status" value="1"/>
</dbReference>
<dbReference type="Proteomes" id="UP000326857">
    <property type="component" value="Unassembled WGS sequence"/>
</dbReference>
<dbReference type="InterPro" id="IPR001867">
    <property type="entry name" value="OmpR/PhoB-type_DNA-bd"/>
</dbReference>
<dbReference type="InterPro" id="IPR016032">
    <property type="entry name" value="Sig_transdc_resp-reg_C-effctor"/>
</dbReference>
<feature type="domain" description="OmpR/PhoB-type" evidence="5">
    <location>
        <begin position="129"/>
        <end position="227"/>
    </location>
</feature>
<dbReference type="GO" id="GO:0006355">
    <property type="term" value="P:regulation of DNA-templated transcription"/>
    <property type="evidence" value="ECO:0007669"/>
    <property type="project" value="InterPro"/>
</dbReference>
<name>A0A5E8AB47_9SPHN</name>
<dbReference type="RefSeq" id="WP_425275396.1">
    <property type="nucleotide sequence ID" value="NZ_JAPZPS010000006.1"/>
</dbReference>
<evidence type="ECO:0000259" key="4">
    <source>
        <dbReference type="PROSITE" id="PS50110"/>
    </source>
</evidence>
<dbReference type="InterPro" id="IPR039420">
    <property type="entry name" value="WalR-like"/>
</dbReference>